<dbReference type="InterPro" id="IPR001647">
    <property type="entry name" value="HTH_TetR"/>
</dbReference>
<comment type="caution">
    <text evidence="6">The sequence shown here is derived from an EMBL/GenBank/DDBJ whole genome shotgun (WGS) entry which is preliminary data.</text>
</comment>
<dbReference type="InterPro" id="IPR023772">
    <property type="entry name" value="DNA-bd_HTH_TetR-type_CS"/>
</dbReference>
<accession>A0AAW9HJT7</accession>
<organism evidence="6 7">
    <name type="scientific">Actinotignum urinale</name>
    <dbReference type="NCBI Taxonomy" id="190146"/>
    <lineage>
        <taxon>Bacteria</taxon>
        <taxon>Bacillati</taxon>
        <taxon>Actinomycetota</taxon>
        <taxon>Actinomycetes</taxon>
        <taxon>Actinomycetales</taxon>
        <taxon>Actinomycetaceae</taxon>
        <taxon>Actinotignum</taxon>
    </lineage>
</organism>
<dbReference type="Pfam" id="PF00440">
    <property type="entry name" value="TetR_N"/>
    <property type="match status" value="1"/>
</dbReference>
<keyword evidence="2 4" id="KW-0238">DNA-binding</keyword>
<proteinExistence type="predicted"/>
<dbReference type="GO" id="GO:0003700">
    <property type="term" value="F:DNA-binding transcription factor activity"/>
    <property type="evidence" value="ECO:0007669"/>
    <property type="project" value="TreeGrafter"/>
</dbReference>
<protein>
    <submittedName>
        <fullName evidence="6">TetR/AcrR family transcriptional regulator</fullName>
    </submittedName>
</protein>
<sequence>MSRTERRYQLIDVARQLFATQGYDAVSIEEIAAQAGVSKPVVYEHFGSKEGIYSVVVDRELTTLTDILNDRMNVGAPEREVLESIVMAVFDYIESNPDGFRLLAQRSPTTLGGSASFSTVIDDVADTASELLAPMLKRNGLDPQYARIYGQTLAGSLSQVGQWWADVREPSKEILGAHVVNFMWHGLRGLESEPKLLPRHNSLKNSE</sequence>
<gene>
    <name evidence="6" type="ORF">R6G80_00450</name>
</gene>
<evidence type="ECO:0000256" key="3">
    <source>
        <dbReference type="ARBA" id="ARBA00023163"/>
    </source>
</evidence>
<evidence type="ECO:0000313" key="6">
    <source>
        <dbReference type="EMBL" id="MDY5154203.1"/>
    </source>
</evidence>
<dbReference type="InterPro" id="IPR054129">
    <property type="entry name" value="DesT_TetR_C"/>
</dbReference>
<dbReference type="GO" id="GO:0000976">
    <property type="term" value="F:transcription cis-regulatory region binding"/>
    <property type="evidence" value="ECO:0007669"/>
    <property type="project" value="TreeGrafter"/>
</dbReference>
<dbReference type="AlphaFoldDB" id="A0AAW9HJT7"/>
<dbReference type="PANTHER" id="PTHR30055:SF227">
    <property type="entry name" value="TRANSCRIPTIONAL REGULATORY PROTEIN (PROBABLY TETR-FAMILY)-RELATED"/>
    <property type="match status" value="1"/>
</dbReference>
<reference evidence="6" key="1">
    <citation type="submission" date="2023-10" db="EMBL/GenBank/DDBJ databases">
        <title>Whole Genome based description of the genera Actinobaculum and Actinotignum reveals a complex phylogenetic relationship within the species included in the genus Actinotignum.</title>
        <authorList>
            <person name="Jensen C.S."/>
            <person name="Dargis R."/>
            <person name="Kemp M."/>
            <person name="Christensen J.J."/>
        </authorList>
    </citation>
    <scope>NUCLEOTIDE SEQUENCE</scope>
    <source>
        <strain evidence="6">SLA_B511</strain>
    </source>
</reference>
<dbReference type="EMBL" id="JAWNGC010000001">
    <property type="protein sequence ID" value="MDY5154203.1"/>
    <property type="molecule type" value="Genomic_DNA"/>
</dbReference>
<dbReference type="SUPFAM" id="SSF48498">
    <property type="entry name" value="Tetracyclin repressor-like, C-terminal domain"/>
    <property type="match status" value="1"/>
</dbReference>
<dbReference type="Pfam" id="PF21943">
    <property type="entry name" value="TetR_C_46"/>
    <property type="match status" value="1"/>
</dbReference>
<evidence type="ECO:0000256" key="4">
    <source>
        <dbReference type="PROSITE-ProRule" id="PRU00335"/>
    </source>
</evidence>
<dbReference type="InterPro" id="IPR009057">
    <property type="entry name" value="Homeodomain-like_sf"/>
</dbReference>
<evidence type="ECO:0000259" key="5">
    <source>
        <dbReference type="PROSITE" id="PS50977"/>
    </source>
</evidence>
<dbReference type="PROSITE" id="PS01081">
    <property type="entry name" value="HTH_TETR_1"/>
    <property type="match status" value="1"/>
</dbReference>
<dbReference type="PROSITE" id="PS50977">
    <property type="entry name" value="HTH_TETR_2"/>
    <property type="match status" value="1"/>
</dbReference>
<feature type="DNA-binding region" description="H-T-H motif" evidence="4">
    <location>
        <begin position="27"/>
        <end position="46"/>
    </location>
</feature>
<dbReference type="SUPFAM" id="SSF46689">
    <property type="entry name" value="Homeodomain-like"/>
    <property type="match status" value="1"/>
</dbReference>
<name>A0AAW9HJT7_9ACTO</name>
<keyword evidence="1" id="KW-0805">Transcription regulation</keyword>
<dbReference type="Gene3D" id="1.10.357.10">
    <property type="entry name" value="Tetracycline Repressor, domain 2"/>
    <property type="match status" value="1"/>
</dbReference>
<evidence type="ECO:0000256" key="1">
    <source>
        <dbReference type="ARBA" id="ARBA00023015"/>
    </source>
</evidence>
<dbReference type="Proteomes" id="UP001281731">
    <property type="component" value="Unassembled WGS sequence"/>
</dbReference>
<evidence type="ECO:0000313" key="7">
    <source>
        <dbReference type="Proteomes" id="UP001281731"/>
    </source>
</evidence>
<keyword evidence="3" id="KW-0804">Transcription</keyword>
<dbReference type="PRINTS" id="PR00455">
    <property type="entry name" value="HTHTETR"/>
</dbReference>
<dbReference type="GO" id="GO:0045892">
    <property type="term" value="P:negative regulation of DNA-templated transcription"/>
    <property type="evidence" value="ECO:0007669"/>
    <property type="project" value="UniProtKB-ARBA"/>
</dbReference>
<evidence type="ECO:0000256" key="2">
    <source>
        <dbReference type="ARBA" id="ARBA00023125"/>
    </source>
</evidence>
<dbReference type="InterPro" id="IPR036271">
    <property type="entry name" value="Tet_transcr_reg_TetR-rel_C_sf"/>
</dbReference>
<dbReference type="PANTHER" id="PTHR30055">
    <property type="entry name" value="HTH-TYPE TRANSCRIPTIONAL REGULATOR RUTR"/>
    <property type="match status" value="1"/>
</dbReference>
<dbReference type="InterPro" id="IPR050109">
    <property type="entry name" value="HTH-type_TetR-like_transc_reg"/>
</dbReference>
<dbReference type="FunFam" id="1.10.10.60:FF:000141">
    <property type="entry name" value="TetR family transcriptional regulator"/>
    <property type="match status" value="1"/>
</dbReference>
<feature type="domain" description="HTH tetR-type" evidence="5">
    <location>
        <begin position="4"/>
        <end position="64"/>
    </location>
</feature>
<dbReference type="RefSeq" id="WP_320756156.1">
    <property type="nucleotide sequence ID" value="NZ_JAWNGC010000001.1"/>
</dbReference>